<accession>A0A059KQE2</accession>
<dbReference type="GO" id="GO:0046872">
    <property type="term" value="F:metal ion binding"/>
    <property type="evidence" value="ECO:0007669"/>
    <property type="project" value="UniProtKB-KW"/>
</dbReference>
<dbReference type="EMBL" id="AZRA01000017">
    <property type="protein sequence ID" value="KDB53707.1"/>
    <property type="molecule type" value="Genomic_DNA"/>
</dbReference>
<keyword evidence="4" id="KW-1015">Disulfide bond</keyword>
<dbReference type="RefSeq" id="WP_139330730.1">
    <property type="nucleotide sequence ID" value="NZ_AZRA01000017.1"/>
</dbReference>
<dbReference type="InterPro" id="IPR013766">
    <property type="entry name" value="Thioredoxin_domain"/>
</dbReference>
<dbReference type="Proteomes" id="UP000026714">
    <property type="component" value="Unassembled WGS sequence"/>
</dbReference>
<feature type="binding site" evidence="3">
    <location>
        <position position="85"/>
    </location>
    <ligand>
        <name>Cu cation</name>
        <dbReference type="ChEBI" id="CHEBI:23378"/>
    </ligand>
</feature>
<dbReference type="InterPro" id="IPR006311">
    <property type="entry name" value="TAT_signal"/>
</dbReference>
<proteinExistence type="inferred from homology"/>
<organism evidence="7 8">
    <name type="scientific">Sphaerotilus natans subsp. natans DSM 6575</name>
    <dbReference type="NCBI Taxonomy" id="1286631"/>
    <lineage>
        <taxon>Bacteria</taxon>
        <taxon>Pseudomonadati</taxon>
        <taxon>Pseudomonadota</taxon>
        <taxon>Betaproteobacteria</taxon>
        <taxon>Burkholderiales</taxon>
        <taxon>Sphaerotilaceae</taxon>
        <taxon>Sphaerotilus</taxon>
    </lineage>
</organism>
<evidence type="ECO:0000259" key="6">
    <source>
        <dbReference type="PROSITE" id="PS51352"/>
    </source>
</evidence>
<gene>
    <name evidence="7" type="ORF">X805_06850</name>
</gene>
<feature type="signal peptide" evidence="5">
    <location>
        <begin position="1"/>
        <end position="21"/>
    </location>
</feature>
<dbReference type="PROSITE" id="PS51318">
    <property type="entry name" value="TAT"/>
    <property type="match status" value="1"/>
</dbReference>
<keyword evidence="5" id="KW-0732">Signal</keyword>
<dbReference type="SUPFAM" id="SSF52833">
    <property type="entry name" value="Thioredoxin-like"/>
    <property type="match status" value="1"/>
</dbReference>
<dbReference type="InterPro" id="IPR036249">
    <property type="entry name" value="Thioredoxin-like_sf"/>
</dbReference>
<feature type="chain" id="PRO_5001576003" description="Thioredoxin domain-containing protein" evidence="5">
    <location>
        <begin position="22"/>
        <end position="207"/>
    </location>
</feature>
<dbReference type="eggNOG" id="COG1999">
    <property type="taxonomic scope" value="Bacteria"/>
</dbReference>
<comment type="caution">
    <text evidence="7">The sequence shown here is derived from an EMBL/GenBank/DDBJ whole genome shotgun (WGS) entry which is preliminary data.</text>
</comment>
<feature type="domain" description="Thioredoxin" evidence="6">
    <location>
        <begin position="42"/>
        <end position="201"/>
    </location>
</feature>
<evidence type="ECO:0000256" key="2">
    <source>
        <dbReference type="ARBA" id="ARBA00023008"/>
    </source>
</evidence>
<keyword evidence="2 3" id="KW-0186">Copper</keyword>
<evidence type="ECO:0000256" key="4">
    <source>
        <dbReference type="PIRSR" id="PIRSR603782-2"/>
    </source>
</evidence>
<feature type="binding site" evidence="3">
    <location>
        <position position="81"/>
    </location>
    <ligand>
        <name>Cu cation</name>
        <dbReference type="ChEBI" id="CHEBI:23378"/>
    </ligand>
</feature>
<dbReference type="PROSITE" id="PS51352">
    <property type="entry name" value="THIOREDOXIN_2"/>
    <property type="match status" value="1"/>
</dbReference>
<dbReference type="STRING" id="34103.SAMN05421778_10375"/>
<reference evidence="7 8" key="1">
    <citation type="journal article" date="2014" name="FEMS Microbiol. Ecol.">
        <title>Sphaerotilus natans encrusted with nanoball-shaped Fe(III) oxide minerals formed by nitrate-reducing mixotrophic Fe(II) oxidation.</title>
        <authorList>
            <person name="Park S."/>
            <person name="Kim D.H."/>
            <person name="Lee J.H."/>
            <person name="Hur H.G."/>
        </authorList>
    </citation>
    <scope>NUCLEOTIDE SEQUENCE [LARGE SCALE GENOMIC DNA]</scope>
    <source>
        <strain evidence="7 8">DSM 6575</strain>
    </source>
</reference>
<dbReference type="CDD" id="cd02968">
    <property type="entry name" value="SCO"/>
    <property type="match status" value="1"/>
</dbReference>
<dbReference type="Gene3D" id="3.40.30.10">
    <property type="entry name" value="Glutaredoxin"/>
    <property type="match status" value="1"/>
</dbReference>
<comment type="similarity">
    <text evidence="1">Belongs to the SCO1/2 family.</text>
</comment>
<evidence type="ECO:0000256" key="5">
    <source>
        <dbReference type="SAM" id="SignalP"/>
    </source>
</evidence>
<dbReference type="AlphaFoldDB" id="A0A059KQE2"/>
<feature type="disulfide bond" description="Redox-active" evidence="4">
    <location>
        <begin position="81"/>
        <end position="85"/>
    </location>
</feature>
<keyword evidence="3" id="KW-0479">Metal-binding</keyword>
<evidence type="ECO:0000313" key="8">
    <source>
        <dbReference type="Proteomes" id="UP000026714"/>
    </source>
</evidence>
<evidence type="ECO:0000256" key="3">
    <source>
        <dbReference type="PIRSR" id="PIRSR603782-1"/>
    </source>
</evidence>
<keyword evidence="8" id="KW-1185">Reference proteome</keyword>
<evidence type="ECO:0000256" key="1">
    <source>
        <dbReference type="ARBA" id="ARBA00010996"/>
    </source>
</evidence>
<name>A0A059KQE2_9BURK</name>
<evidence type="ECO:0000313" key="7">
    <source>
        <dbReference type="EMBL" id="KDB53707.1"/>
    </source>
</evidence>
<dbReference type="InterPro" id="IPR003782">
    <property type="entry name" value="SCO1/SenC"/>
</dbReference>
<protein>
    <recommendedName>
        <fullName evidence="6">Thioredoxin domain-containing protein</fullName>
    </recommendedName>
</protein>
<dbReference type="Pfam" id="PF02630">
    <property type="entry name" value="SCO1-SenC"/>
    <property type="match status" value="1"/>
</dbReference>
<sequence>MRTQPAPMTRRAWLRGLGALAAGTAGWVAGAPAQAHGELGPLTPPQPLPDLVLTLHDGRRVALAPLLRGRVTALQLMFTGCSSVCPLQGALFAQTQAQLSTSTPPLPWQLLSVSIDPLGDDARALAAWRQRHGAGARWLAGVPALAEADLLLDRLRGRSSRGPDRHTSQVFVIDAAGRLAFRTAELADPAAIVTALRGVAGVSRRSA</sequence>